<dbReference type="InterPro" id="IPR000270">
    <property type="entry name" value="PB1_dom"/>
</dbReference>
<evidence type="ECO:0000313" key="5">
    <source>
        <dbReference type="Proteomes" id="UP000774326"/>
    </source>
</evidence>
<dbReference type="InterPro" id="IPR001331">
    <property type="entry name" value="GDS_CDC24_CS"/>
</dbReference>
<dbReference type="GO" id="GO:0043332">
    <property type="term" value="C:mating projection tip"/>
    <property type="evidence" value="ECO:0007669"/>
    <property type="project" value="TreeGrafter"/>
</dbReference>
<dbReference type="SUPFAM" id="SSF50729">
    <property type="entry name" value="PH domain-like"/>
    <property type="match status" value="1"/>
</dbReference>
<dbReference type="PANTHER" id="PTHR47339:SF1">
    <property type="entry name" value="CELL DIVISION CONTROL PROTEIN 24"/>
    <property type="match status" value="1"/>
</dbReference>
<dbReference type="PROSITE" id="PS50010">
    <property type="entry name" value="DH_2"/>
    <property type="match status" value="1"/>
</dbReference>
<dbReference type="Gene3D" id="3.10.20.90">
    <property type="entry name" value="Phosphatidylinositol 3-kinase Catalytic Subunit, Chain A, domain 1"/>
    <property type="match status" value="1"/>
</dbReference>
<feature type="domain" description="DH" evidence="2">
    <location>
        <begin position="303"/>
        <end position="477"/>
    </location>
</feature>
<dbReference type="GO" id="GO:0000935">
    <property type="term" value="C:division septum"/>
    <property type="evidence" value="ECO:0007669"/>
    <property type="project" value="TreeGrafter"/>
</dbReference>
<feature type="compositionally biased region" description="Polar residues" evidence="1">
    <location>
        <begin position="709"/>
        <end position="721"/>
    </location>
</feature>
<dbReference type="InterPro" id="IPR033511">
    <property type="entry name" value="Cdc24/Scd1_PH_dom"/>
</dbReference>
<organism evidence="4 5">
    <name type="scientific">Wickerhamomyces pijperi</name>
    <name type="common">Yeast</name>
    <name type="synonym">Pichia pijperi</name>
    <dbReference type="NCBI Taxonomy" id="599730"/>
    <lineage>
        <taxon>Eukaryota</taxon>
        <taxon>Fungi</taxon>
        <taxon>Dikarya</taxon>
        <taxon>Ascomycota</taxon>
        <taxon>Saccharomycotina</taxon>
        <taxon>Saccharomycetes</taxon>
        <taxon>Phaffomycetales</taxon>
        <taxon>Wickerhamomycetaceae</taxon>
        <taxon>Wickerhamomyces</taxon>
    </lineage>
</organism>
<feature type="region of interest" description="Disordered" evidence="1">
    <location>
        <begin position="638"/>
        <end position="729"/>
    </location>
</feature>
<comment type="caution">
    <text evidence="4">The sequence shown here is derived from an EMBL/GenBank/DDBJ whole genome shotgun (WGS) entry which is preliminary data.</text>
</comment>
<dbReference type="InterPro" id="IPR011993">
    <property type="entry name" value="PH-like_dom_sf"/>
</dbReference>
<dbReference type="SUPFAM" id="SSF48065">
    <property type="entry name" value="DBL homology domain (DH-domain)"/>
    <property type="match status" value="1"/>
</dbReference>
<dbReference type="SMART" id="SM00666">
    <property type="entry name" value="PB1"/>
    <property type="match status" value="1"/>
</dbReference>
<dbReference type="AlphaFoldDB" id="A0A9P8TN89"/>
<feature type="domain" description="PB1" evidence="3">
    <location>
        <begin position="739"/>
        <end position="821"/>
    </location>
</feature>
<sequence length="821" mass="92522">MAAFSDASGGGTLSNNISLKSISTSNLLNTSTNSSLNINTSLRNNSTANILSIPSPIGYNPSSSTLSVPTMNSSNANTLMLMNRQVTNEDSLFYICLKLKRRLETVPQLKPYLNLSYSSAEVLSENQALSLSQYKNSSSSSINRHTSMSLRSSDSNNFRTSAYSNFSNMSEETSSSQIVPLNTFHAGVLPANVNCDPVTQLWALFQQGSPLCVIFNLIKPSQALPVISSDDIKICKKSIYSFILACTEHLNFDNSDLFTISNVFSDNTEDFIRIVNVVNKTIDLAPHIFKNIGIDDEIKADDSKSKVLREIVETERKYVADLEVLSKYKDQLLDNNLVNSDDVYMLFPNLDAIIDFQRRVLISFEINSLSDPKYQRVGSIFIHAQAFFKLYIPWSVGQKSAIDFITSSPLQHSNTNLVIENSFELQSFLLKPVQRLCKYPLLLKELIKHTDPSSPNYNELMASLDIAKKIANDINENQRRVENIEVLKKLYDKVVDWKGYNVQSFGELLFYDKVSVKDNSKVSEEREFQIYLFENIIIFFKEIVPQQKKPSITALKKRSQTNLLNQEVLGLELKGRISIANIYNISSATPYQLNISWSGMKDTGCFLMKFKNDEVRSNWEQCIRKLVVNLQEDYNQRNSNGDTLVGGMSNLNMDGDRRSNGFSMAATSNRSSYVGNGSRIASDSTTATSSTSSVHQDKSLLHSRRKSEIQTPQSRRATQEFQGKRSFSESVRASTSSNSIMVKLMYKKDLFTMMTALDIPVQEFVSKVERKITQCGGVMNSKIKYQDEDGDLIVIQSEEDWNLAKDMMKESTEKVLYVWVA</sequence>
<evidence type="ECO:0008006" key="6">
    <source>
        <dbReference type="Google" id="ProtNLM"/>
    </source>
</evidence>
<accession>A0A9P8TN89</accession>
<dbReference type="Pfam" id="PF00621">
    <property type="entry name" value="RhoGEF"/>
    <property type="match status" value="1"/>
</dbReference>
<dbReference type="PROSITE" id="PS51745">
    <property type="entry name" value="PB1"/>
    <property type="match status" value="1"/>
</dbReference>
<dbReference type="InterPro" id="IPR010481">
    <property type="entry name" value="Cdc24/Scd1_N"/>
</dbReference>
<dbReference type="GO" id="GO:0035556">
    <property type="term" value="P:intracellular signal transduction"/>
    <property type="evidence" value="ECO:0007669"/>
    <property type="project" value="InterPro"/>
</dbReference>
<dbReference type="GO" id="GO:0030010">
    <property type="term" value="P:establishment of cell polarity"/>
    <property type="evidence" value="ECO:0007669"/>
    <property type="project" value="TreeGrafter"/>
</dbReference>
<dbReference type="Pfam" id="PF15411">
    <property type="entry name" value="PH_10"/>
    <property type="match status" value="1"/>
</dbReference>
<dbReference type="Proteomes" id="UP000774326">
    <property type="component" value="Unassembled WGS sequence"/>
</dbReference>
<dbReference type="EMBL" id="JAEUBG010002263">
    <property type="protein sequence ID" value="KAH3684934.1"/>
    <property type="molecule type" value="Genomic_DNA"/>
</dbReference>
<dbReference type="CDD" id="cd00160">
    <property type="entry name" value="RhoGEF"/>
    <property type="match status" value="1"/>
</dbReference>
<dbReference type="GO" id="GO:0005737">
    <property type="term" value="C:cytoplasm"/>
    <property type="evidence" value="ECO:0007669"/>
    <property type="project" value="TreeGrafter"/>
</dbReference>
<evidence type="ECO:0000259" key="3">
    <source>
        <dbReference type="PROSITE" id="PS51745"/>
    </source>
</evidence>
<dbReference type="OrthoDB" id="1594986at2759"/>
<dbReference type="SMART" id="SM00325">
    <property type="entry name" value="RhoGEF"/>
    <property type="match status" value="1"/>
</dbReference>
<dbReference type="Gene3D" id="1.20.900.10">
    <property type="entry name" value="Dbl homology (DH) domain"/>
    <property type="match status" value="1"/>
</dbReference>
<dbReference type="Gene3D" id="2.30.29.30">
    <property type="entry name" value="Pleckstrin-homology domain (PH domain)/Phosphotyrosine-binding domain (PTB)"/>
    <property type="match status" value="1"/>
</dbReference>
<evidence type="ECO:0000259" key="2">
    <source>
        <dbReference type="PROSITE" id="PS50010"/>
    </source>
</evidence>
<proteinExistence type="predicted"/>
<feature type="compositionally biased region" description="Polar residues" evidence="1">
    <location>
        <begin position="660"/>
        <end position="675"/>
    </location>
</feature>
<keyword evidence="5" id="KW-1185">Reference proteome</keyword>
<protein>
    <recommendedName>
        <fullName evidence="6">Cell division control protein 24</fullName>
    </recommendedName>
</protein>
<feature type="compositionally biased region" description="Low complexity" evidence="1">
    <location>
        <begin position="681"/>
        <end position="693"/>
    </location>
</feature>
<dbReference type="Pfam" id="PF06395">
    <property type="entry name" value="CDC24"/>
    <property type="match status" value="1"/>
</dbReference>
<evidence type="ECO:0000313" key="4">
    <source>
        <dbReference type="EMBL" id="KAH3684934.1"/>
    </source>
</evidence>
<dbReference type="InterPro" id="IPR053793">
    <property type="entry name" value="PB1-like"/>
</dbReference>
<dbReference type="GO" id="GO:0005085">
    <property type="term" value="F:guanyl-nucleotide exchange factor activity"/>
    <property type="evidence" value="ECO:0007669"/>
    <property type="project" value="InterPro"/>
</dbReference>
<dbReference type="InterPro" id="IPR035899">
    <property type="entry name" value="DBL_dom_sf"/>
</dbReference>
<dbReference type="PROSITE" id="PS00741">
    <property type="entry name" value="DH_1"/>
    <property type="match status" value="1"/>
</dbReference>
<gene>
    <name evidence="4" type="ORF">WICPIJ_004102</name>
</gene>
<dbReference type="GO" id="GO:0031106">
    <property type="term" value="P:septin ring organization"/>
    <property type="evidence" value="ECO:0007669"/>
    <property type="project" value="TreeGrafter"/>
</dbReference>
<dbReference type="GO" id="GO:0005634">
    <property type="term" value="C:nucleus"/>
    <property type="evidence" value="ECO:0007669"/>
    <property type="project" value="TreeGrafter"/>
</dbReference>
<dbReference type="Pfam" id="PF00564">
    <property type="entry name" value="PB1"/>
    <property type="match status" value="1"/>
</dbReference>
<dbReference type="CDD" id="cd13246">
    <property type="entry name" value="PH_Scd1"/>
    <property type="match status" value="1"/>
</dbReference>
<dbReference type="PANTHER" id="PTHR47339">
    <property type="entry name" value="CELL DIVISION CONTROL PROTEIN 24"/>
    <property type="match status" value="1"/>
</dbReference>
<name>A0A9P8TN89_WICPI</name>
<evidence type="ECO:0000256" key="1">
    <source>
        <dbReference type="SAM" id="MobiDB-lite"/>
    </source>
</evidence>
<reference evidence="4" key="2">
    <citation type="submission" date="2021-01" db="EMBL/GenBank/DDBJ databases">
        <authorList>
            <person name="Schikora-Tamarit M.A."/>
        </authorList>
    </citation>
    <scope>NUCLEOTIDE SEQUENCE</scope>
    <source>
        <strain evidence="4">CBS2887</strain>
    </source>
</reference>
<dbReference type="InterPro" id="IPR053026">
    <property type="entry name" value="CDC42_GEF"/>
</dbReference>
<dbReference type="SUPFAM" id="SSF54277">
    <property type="entry name" value="CAD &amp; PB1 domains"/>
    <property type="match status" value="1"/>
</dbReference>
<dbReference type="InterPro" id="IPR000219">
    <property type="entry name" value="DH_dom"/>
</dbReference>
<reference evidence="4" key="1">
    <citation type="journal article" date="2021" name="Open Biol.">
        <title>Shared evolutionary footprints suggest mitochondrial oxidative damage underlies multiple complex I losses in fungi.</title>
        <authorList>
            <person name="Schikora-Tamarit M.A."/>
            <person name="Marcet-Houben M."/>
            <person name="Nosek J."/>
            <person name="Gabaldon T."/>
        </authorList>
    </citation>
    <scope>NUCLEOTIDE SEQUENCE</scope>
    <source>
        <strain evidence="4">CBS2887</strain>
    </source>
</reference>
<dbReference type="CDD" id="cd05992">
    <property type="entry name" value="PB1"/>
    <property type="match status" value="1"/>
</dbReference>